<reference evidence="12" key="1">
    <citation type="submission" date="2016-10" db="EMBL/GenBank/DDBJ databases">
        <authorList>
            <person name="Varghese N."/>
            <person name="Submissions S."/>
        </authorList>
    </citation>
    <scope>NUCLEOTIDE SEQUENCE [LARGE SCALE GENOMIC DNA]</scope>
    <source>
        <strain evidence="12">DSM 23676</strain>
    </source>
</reference>
<evidence type="ECO:0000256" key="7">
    <source>
        <dbReference type="ARBA" id="ARBA00023136"/>
    </source>
</evidence>
<feature type="transmembrane region" description="Helical" evidence="9">
    <location>
        <begin position="377"/>
        <end position="402"/>
    </location>
</feature>
<comment type="subcellular location">
    <subcellularLocation>
        <location evidence="1">Cell membrane</location>
        <topology evidence="1">Multi-pass membrane protein</topology>
    </subcellularLocation>
</comment>
<evidence type="ECO:0000313" key="12">
    <source>
        <dbReference type="Proteomes" id="UP000199597"/>
    </source>
</evidence>
<proteinExistence type="inferred from homology"/>
<dbReference type="STRING" id="1136497.SAMN04489752_3279"/>
<feature type="transmembrane region" description="Helical" evidence="9">
    <location>
        <begin position="248"/>
        <end position="266"/>
    </location>
</feature>
<dbReference type="Pfam" id="PF07690">
    <property type="entry name" value="MFS_1"/>
    <property type="match status" value="1"/>
</dbReference>
<evidence type="ECO:0000259" key="10">
    <source>
        <dbReference type="PROSITE" id="PS50850"/>
    </source>
</evidence>
<feature type="transmembrane region" description="Helical" evidence="9">
    <location>
        <begin position="321"/>
        <end position="344"/>
    </location>
</feature>
<name>A0A1H1XD45_9MICO</name>
<feature type="transmembrane region" description="Helical" evidence="9">
    <location>
        <begin position="495"/>
        <end position="513"/>
    </location>
</feature>
<dbReference type="InterPro" id="IPR011701">
    <property type="entry name" value="MFS"/>
</dbReference>
<dbReference type="Gene3D" id="1.20.1250.20">
    <property type="entry name" value="MFS general substrate transporter like domains"/>
    <property type="match status" value="1"/>
</dbReference>
<evidence type="ECO:0000256" key="9">
    <source>
        <dbReference type="SAM" id="Phobius"/>
    </source>
</evidence>
<keyword evidence="5 9" id="KW-0812">Transmembrane</keyword>
<feature type="transmembrane region" description="Helical" evidence="9">
    <location>
        <begin position="64"/>
        <end position="83"/>
    </location>
</feature>
<feature type="transmembrane region" description="Helical" evidence="9">
    <location>
        <begin position="181"/>
        <end position="203"/>
    </location>
</feature>
<evidence type="ECO:0000256" key="3">
    <source>
        <dbReference type="ARBA" id="ARBA00022448"/>
    </source>
</evidence>
<dbReference type="EMBL" id="LT629766">
    <property type="protein sequence ID" value="SDT07215.1"/>
    <property type="molecule type" value="Genomic_DNA"/>
</dbReference>
<dbReference type="SUPFAM" id="SSF103473">
    <property type="entry name" value="MFS general substrate transporter"/>
    <property type="match status" value="1"/>
</dbReference>
<dbReference type="InterPro" id="IPR036259">
    <property type="entry name" value="MFS_trans_sf"/>
</dbReference>
<dbReference type="RefSeq" id="WP_092016244.1">
    <property type="nucleotide sequence ID" value="NZ_LT629766.1"/>
</dbReference>
<dbReference type="InterPro" id="IPR020846">
    <property type="entry name" value="MFS_dom"/>
</dbReference>
<feature type="compositionally biased region" description="Polar residues" evidence="8">
    <location>
        <begin position="547"/>
        <end position="558"/>
    </location>
</feature>
<protein>
    <submittedName>
        <fullName evidence="11">Drug resistance transporter, EmrB/QacA subfamily</fullName>
    </submittedName>
</protein>
<evidence type="ECO:0000256" key="4">
    <source>
        <dbReference type="ARBA" id="ARBA00022475"/>
    </source>
</evidence>
<organism evidence="11 12">
    <name type="scientific">Brevibacterium siliguriense</name>
    <dbReference type="NCBI Taxonomy" id="1136497"/>
    <lineage>
        <taxon>Bacteria</taxon>
        <taxon>Bacillati</taxon>
        <taxon>Actinomycetota</taxon>
        <taxon>Actinomycetes</taxon>
        <taxon>Micrococcales</taxon>
        <taxon>Brevibacteriaceae</taxon>
        <taxon>Brevibacterium</taxon>
    </lineage>
</organism>
<dbReference type="GO" id="GO:0005886">
    <property type="term" value="C:plasma membrane"/>
    <property type="evidence" value="ECO:0007669"/>
    <property type="project" value="UniProtKB-SubCell"/>
</dbReference>
<dbReference type="PANTHER" id="PTHR23501">
    <property type="entry name" value="MAJOR FACILITATOR SUPERFAMILY"/>
    <property type="match status" value="1"/>
</dbReference>
<dbReference type="PRINTS" id="PR01036">
    <property type="entry name" value="TCRTETB"/>
</dbReference>
<dbReference type="PANTHER" id="PTHR23501:SF197">
    <property type="entry name" value="COMD"/>
    <property type="match status" value="1"/>
</dbReference>
<dbReference type="NCBIfam" id="TIGR00711">
    <property type="entry name" value="efflux_EmrB"/>
    <property type="match status" value="1"/>
</dbReference>
<dbReference type="PROSITE" id="PS50850">
    <property type="entry name" value="MFS"/>
    <property type="match status" value="1"/>
</dbReference>
<dbReference type="Gene3D" id="1.20.1720.10">
    <property type="entry name" value="Multidrug resistance protein D"/>
    <property type="match status" value="1"/>
</dbReference>
<dbReference type="OrthoDB" id="7375466at2"/>
<evidence type="ECO:0000256" key="1">
    <source>
        <dbReference type="ARBA" id="ARBA00004651"/>
    </source>
</evidence>
<keyword evidence="12" id="KW-1185">Reference proteome</keyword>
<dbReference type="GO" id="GO:0022857">
    <property type="term" value="F:transmembrane transporter activity"/>
    <property type="evidence" value="ECO:0007669"/>
    <property type="project" value="InterPro"/>
</dbReference>
<keyword evidence="7 9" id="KW-0472">Membrane</keyword>
<feature type="transmembrane region" description="Helical" evidence="9">
    <location>
        <begin position="27"/>
        <end position="44"/>
    </location>
</feature>
<evidence type="ECO:0000313" key="11">
    <source>
        <dbReference type="EMBL" id="SDT07215.1"/>
    </source>
</evidence>
<feature type="domain" description="Major facilitator superfamily (MFS) profile" evidence="10">
    <location>
        <begin position="30"/>
        <end position="518"/>
    </location>
</feature>
<evidence type="ECO:0000256" key="2">
    <source>
        <dbReference type="ARBA" id="ARBA00007520"/>
    </source>
</evidence>
<dbReference type="InterPro" id="IPR004638">
    <property type="entry name" value="EmrB-like"/>
</dbReference>
<keyword evidence="6 9" id="KW-1133">Transmembrane helix</keyword>
<gene>
    <name evidence="11" type="ORF">SAMN04489752_3279</name>
</gene>
<feature type="transmembrane region" description="Helical" evidence="9">
    <location>
        <begin position="351"/>
        <end position="371"/>
    </location>
</feature>
<dbReference type="AlphaFoldDB" id="A0A1H1XD45"/>
<feature type="transmembrane region" description="Helical" evidence="9">
    <location>
        <begin position="95"/>
        <end position="113"/>
    </location>
</feature>
<evidence type="ECO:0000256" key="5">
    <source>
        <dbReference type="ARBA" id="ARBA00022692"/>
    </source>
</evidence>
<accession>A0A1H1XD45</accession>
<comment type="similarity">
    <text evidence="2">Belongs to the major facilitator superfamily. TCR/Tet family.</text>
</comment>
<dbReference type="Proteomes" id="UP000199597">
    <property type="component" value="Chromosome I"/>
</dbReference>
<evidence type="ECO:0000256" key="6">
    <source>
        <dbReference type="ARBA" id="ARBA00022989"/>
    </source>
</evidence>
<dbReference type="FunFam" id="1.20.1720.10:FF:000004">
    <property type="entry name" value="EmrB/QacA family drug resistance transporter"/>
    <property type="match status" value="1"/>
</dbReference>
<keyword evidence="3" id="KW-0813">Transport</keyword>
<feature type="region of interest" description="Disordered" evidence="8">
    <location>
        <begin position="545"/>
        <end position="582"/>
    </location>
</feature>
<feature type="transmembrane region" description="Helical" evidence="9">
    <location>
        <begin position="423"/>
        <end position="442"/>
    </location>
</feature>
<sequence length="582" mass="61844">MTTTATEPAAEEQHGAEEEPEIETPSVILLFTGLMLAMFMFSLNQTMLATALPTIVGDLNGVDQMLWVSTAFMLASTIMMPIYGKLGDSFNRKKIFIFAICMFILGSIVGFLAHNMAVLITARVIQGLGGGGLIILSQALIAAVVPARKRGPYMGIMGANFAVTSVAGPLIGGWITEGPGWRWTFALNLPFGVLALIAAIIFLKVPKSDRSVKRHVDVAGMILIAEFTSALILTTSWGGHQYDWDDPIIIGLIAIAVISTVVFVFVEQAVPEPVIPMFVFKDTNFVLCTIAGMCIAIGMFGVLSYMPTFLQMAHGIEATKAGLLMVPMMAVMLPSSVIIGFVVSKTGRYKWYPVLGSAIVGVALFLMGTFVTADQNVLVVIGCLCVLGLGLGLSMQMLVLIVQNSFPVAMVGTATASNNFFRQIGGTLGMSLIGSLFTSRLASNLEDGIKSLGPQGAQAMKGTGSNSLTPEVVKSLPDPIHTIIVNAYSDALVPIFLWVCPLGIIAAVILMFVREKALATKIDAGAPTDHQREVVATDSIAVVEQPGSLTPSGTSSVSDEIEYEKATQGAGDYSLRPRSPKH</sequence>
<feature type="transmembrane region" description="Helical" evidence="9">
    <location>
        <begin position="215"/>
        <end position="236"/>
    </location>
</feature>
<feature type="transmembrane region" description="Helical" evidence="9">
    <location>
        <begin position="157"/>
        <end position="175"/>
    </location>
</feature>
<keyword evidence="4" id="KW-1003">Cell membrane</keyword>
<feature type="transmembrane region" description="Helical" evidence="9">
    <location>
        <begin position="286"/>
        <end position="306"/>
    </location>
</feature>
<evidence type="ECO:0000256" key="8">
    <source>
        <dbReference type="SAM" id="MobiDB-lite"/>
    </source>
</evidence>
<feature type="transmembrane region" description="Helical" evidence="9">
    <location>
        <begin position="125"/>
        <end position="145"/>
    </location>
</feature>
<feature type="region of interest" description="Disordered" evidence="8">
    <location>
        <begin position="1"/>
        <end position="21"/>
    </location>
</feature>